<comment type="similarity">
    <text evidence="6">Belongs to the L2HGDH family.</text>
</comment>
<dbReference type="RefSeq" id="XP_005770346.1">
    <property type="nucleotide sequence ID" value="XM_005770289.1"/>
</dbReference>
<dbReference type="SUPFAM" id="SSF51905">
    <property type="entry name" value="FAD/NAD(P)-binding domain"/>
    <property type="match status" value="1"/>
</dbReference>
<dbReference type="GO" id="GO:0047545">
    <property type="term" value="F:(S)-2-hydroxyglutarate dehydrogenase activity"/>
    <property type="evidence" value="ECO:0007669"/>
    <property type="project" value="UniProtKB-EC"/>
</dbReference>
<keyword evidence="3" id="KW-0274">FAD</keyword>
<dbReference type="EnsemblProtists" id="EOD17917">
    <property type="protein sequence ID" value="EOD17917"/>
    <property type="gene ID" value="EMIHUDRAFT_61689"/>
</dbReference>
<accession>A0A0D3J332</accession>
<evidence type="ECO:0000259" key="9">
    <source>
        <dbReference type="Pfam" id="PF01266"/>
    </source>
</evidence>
<dbReference type="InterPro" id="IPR006076">
    <property type="entry name" value="FAD-dep_OxRdtase"/>
</dbReference>
<evidence type="ECO:0000256" key="2">
    <source>
        <dbReference type="ARBA" id="ARBA00022630"/>
    </source>
</evidence>
<comment type="cofactor">
    <cofactor evidence="1">
        <name>FAD</name>
        <dbReference type="ChEBI" id="CHEBI:57692"/>
    </cofactor>
</comment>
<evidence type="ECO:0000256" key="7">
    <source>
        <dbReference type="ARBA" id="ARBA00038878"/>
    </source>
</evidence>
<dbReference type="PANTHER" id="PTHR43104:SF4">
    <property type="entry name" value="L-2-HYDROXYGLUTARATE DEHYDROGENASE, MITOCHONDRIAL"/>
    <property type="match status" value="1"/>
</dbReference>
<evidence type="ECO:0000313" key="10">
    <source>
        <dbReference type="EnsemblProtists" id="EOD17917"/>
    </source>
</evidence>
<reference evidence="11" key="1">
    <citation type="journal article" date="2013" name="Nature">
        <title>Pan genome of the phytoplankton Emiliania underpins its global distribution.</title>
        <authorList>
            <person name="Read B.A."/>
            <person name="Kegel J."/>
            <person name="Klute M.J."/>
            <person name="Kuo A."/>
            <person name="Lefebvre S.C."/>
            <person name="Maumus F."/>
            <person name="Mayer C."/>
            <person name="Miller J."/>
            <person name="Monier A."/>
            <person name="Salamov A."/>
            <person name="Young J."/>
            <person name="Aguilar M."/>
            <person name="Claverie J.M."/>
            <person name="Frickenhaus S."/>
            <person name="Gonzalez K."/>
            <person name="Herman E.K."/>
            <person name="Lin Y.C."/>
            <person name="Napier J."/>
            <person name="Ogata H."/>
            <person name="Sarno A.F."/>
            <person name="Shmutz J."/>
            <person name="Schroeder D."/>
            <person name="de Vargas C."/>
            <person name="Verret F."/>
            <person name="von Dassow P."/>
            <person name="Valentin K."/>
            <person name="Van de Peer Y."/>
            <person name="Wheeler G."/>
            <person name="Dacks J.B."/>
            <person name="Delwiche C.F."/>
            <person name="Dyhrman S.T."/>
            <person name="Glockner G."/>
            <person name="John U."/>
            <person name="Richards T."/>
            <person name="Worden A.Z."/>
            <person name="Zhang X."/>
            <person name="Grigoriev I.V."/>
            <person name="Allen A.E."/>
            <person name="Bidle K."/>
            <person name="Borodovsky M."/>
            <person name="Bowler C."/>
            <person name="Brownlee C."/>
            <person name="Cock J.M."/>
            <person name="Elias M."/>
            <person name="Gladyshev V.N."/>
            <person name="Groth M."/>
            <person name="Guda C."/>
            <person name="Hadaegh A."/>
            <person name="Iglesias-Rodriguez M.D."/>
            <person name="Jenkins J."/>
            <person name="Jones B.M."/>
            <person name="Lawson T."/>
            <person name="Leese F."/>
            <person name="Lindquist E."/>
            <person name="Lobanov A."/>
            <person name="Lomsadze A."/>
            <person name="Malik S.B."/>
            <person name="Marsh M.E."/>
            <person name="Mackinder L."/>
            <person name="Mock T."/>
            <person name="Mueller-Roeber B."/>
            <person name="Pagarete A."/>
            <person name="Parker M."/>
            <person name="Probert I."/>
            <person name="Quesneville H."/>
            <person name="Raines C."/>
            <person name="Rensing S.A."/>
            <person name="Riano-Pachon D.M."/>
            <person name="Richier S."/>
            <person name="Rokitta S."/>
            <person name="Shiraiwa Y."/>
            <person name="Soanes D.M."/>
            <person name="van der Giezen M."/>
            <person name="Wahlund T.M."/>
            <person name="Williams B."/>
            <person name="Wilson W."/>
            <person name="Wolfe G."/>
            <person name="Wurch L.L."/>
        </authorList>
    </citation>
    <scope>NUCLEOTIDE SEQUENCE</scope>
</reference>
<dbReference type="PANTHER" id="PTHR43104">
    <property type="entry name" value="L-2-HYDROXYGLUTARATE DEHYDROGENASE, MITOCHONDRIAL"/>
    <property type="match status" value="1"/>
</dbReference>
<dbReference type="Gene3D" id="3.50.50.60">
    <property type="entry name" value="FAD/NAD(P)-binding domain"/>
    <property type="match status" value="1"/>
</dbReference>
<keyword evidence="4" id="KW-0560">Oxidoreductase</keyword>
<dbReference type="GeneID" id="19045923"/>
<evidence type="ECO:0000313" key="11">
    <source>
        <dbReference type="Proteomes" id="UP000013827"/>
    </source>
</evidence>
<reference evidence="10" key="2">
    <citation type="submission" date="2024-10" db="UniProtKB">
        <authorList>
            <consortium name="EnsemblProtists"/>
        </authorList>
    </citation>
    <scope>IDENTIFICATION</scope>
</reference>
<dbReference type="EC" id="1.1.99.2" evidence="7"/>
<comment type="catalytic activity">
    <reaction evidence="5">
        <text>(S)-2-hydroxyglutarate + A = 2-oxoglutarate + AH2</text>
        <dbReference type="Rhea" id="RHEA:21252"/>
        <dbReference type="ChEBI" id="CHEBI:13193"/>
        <dbReference type="ChEBI" id="CHEBI:16782"/>
        <dbReference type="ChEBI" id="CHEBI:16810"/>
        <dbReference type="ChEBI" id="CHEBI:17499"/>
        <dbReference type="EC" id="1.1.99.2"/>
    </reaction>
</comment>
<sequence length="394" mass="40569">MLERVQTAVVGGGVVGLAVARALSRSGREVLLLESESLTGSGTSSRNSEVVHAGIYYTAGSLKARACVEGRRALYSFCEAYAVPYSRCGKLLVATEEGELAQLDAVAEKARANGLSGSGEALVRLTSAEAARLEPEVRCVGALHSPSTGIVDSHALMTALLADAERHGATLALGSSVVGGECGGSDAVAGCGAGGRVLLRTADGTQLACDEVVNCAGHGAPRLAAALGGMPRSHVPAAHFAKGTYFALSGRPSPFRGLVYPLPQQAGLGVHATVDLAGRCRFGPDVEWTSNAEDVQVDPTRAAAFYAEVRKYWPDLPDGGLVPDYAGVRPKARAESLAGWLGRGEPSADFVLSGPSEHGVAGLVHLFGIESPGLTASLALARLCVESLDRESVR</sequence>
<keyword evidence="11" id="KW-1185">Reference proteome</keyword>
<evidence type="ECO:0000256" key="3">
    <source>
        <dbReference type="ARBA" id="ARBA00022827"/>
    </source>
</evidence>
<dbReference type="Gene3D" id="3.30.9.10">
    <property type="entry name" value="D-Amino Acid Oxidase, subunit A, domain 2"/>
    <property type="match status" value="1"/>
</dbReference>
<organism evidence="10 11">
    <name type="scientific">Emiliania huxleyi (strain CCMP1516)</name>
    <dbReference type="NCBI Taxonomy" id="280463"/>
    <lineage>
        <taxon>Eukaryota</taxon>
        <taxon>Haptista</taxon>
        <taxon>Haptophyta</taxon>
        <taxon>Prymnesiophyceae</taxon>
        <taxon>Isochrysidales</taxon>
        <taxon>Noelaerhabdaceae</taxon>
        <taxon>Emiliania</taxon>
    </lineage>
</organism>
<evidence type="ECO:0000256" key="6">
    <source>
        <dbReference type="ARBA" id="ARBA00037941"/>
    </source>
</evidence>
<dbReference type="Proteomes" id="UP000013827">
    <property type="component" value="Unassembled WGS sequence"/>
</dbReference>
<dbReference type="HOGENOM" id="CLU_024775_1_1_1"/>
<dbReference type="OMA" id="GVHFTRM"/>
<dbReference type="eggNOG" id="KOG2665">
    <property type="taxonomic scope" value="Eukaryota"/>
</dbReference>
<feature type="domain" description="FAD dependent oxidoreductase" evidence="9">
    <location>
        <begin position="8"/>
        <end position="386"/>
    </location>
</feature>
<dbReference type="AlphaFoldDB" id="A0A0D3J332"/>
<dbReference type="PaxDb" id="2903-EOD17917"/>
<evidence type="ECO:0000256" key="1">
    <source>
        <dbReference type="ARBA" id="ARBA00001974"/>
    </source>
</evidence>
<name>A0A0D3J332_EMIH1</name>
<evidence type="ECO:0000256" key="4">
    <source>
        <dbReference type="ARBA" id="ARBA00023002"/>
    </source>
</evidence>
<dbReference type="Pfam" id="PF01266">
    <property type="entry name" value="DAO"/>
    <property type="match status" value="1"/>
</dbReference>
<protein>
    <recommendedName>
        <fullName evidence="8">L-2-hydroxyglutarate dehydrogenase, mitochondrial</fullName>
        <ecNumber evidence="7">1.1.99.2</ecNumber>
    </recommendedName>
</protein>
<dbReference type="STRING" id="2903.R1C6U2"/>
<evidence type="ECO:0000256" key="5">
    <source>
        <dbReference type="ARBA" id="ARBA00036066"/>
    </source>
</evidence>
<dbReference type="KEGG" id="ehx:EMIHUDRAFT_61689"/>
<keyword evidence="2" id="KW-0285">Flavoprotein</keyword>
<dbReference type="InterPro" id="IPR036188">
    <property type="entry name" value="FAD/NAD-bd_sf"/>
</dbReference>
<proteinExistence type="inferred from homology"/>
<evidence type="ECO:0000256" key="8">
    <source>
        <dbReference type="ARBA" id="ARBA00041137"/>
    </source>
</evidence>